<keyword evidence="10" id="KW-1185">Reference proteome</keyword>
<dbReference type="EC" id="3.2.1.14" evidence="2"/>
<dbReference type="InterPro" id="IPR001579">
    <property type="entry name" value="Glyco_hydro_18_chit_AS"/>
</dbReference>
<name>A0A2U2B7Y2_9BACT</name>
<evidence type="ECO:0000256" key="4">
    <source>
        <dbReference type="ARBA" id="ARBA00023024"/>
    </source>
</evidence>
<keyword evidence="3 6" id="KW-0378">Hydrolase</keyword>
<dbReference type="SUPFAM" id="SSF54556">
    <property type="entry name" value="Chitinase insertion domain"/>
    <property type="match status" value="1"/>
</dbReference>
<dbReference type="PROSITE" id="PS51257">
    <property type="entry name" value="PROKAR_LIPOPROTEIN"/>
    <property type="match status" value="1"/>
</dbReference>
<dbReference type="CDD" id="cd06548">
    <property type="entry name" value="GH18_chitinase"/>
    <property type="match status" value="1"/>
</dbReference>
<dbReference type="InterPro" id="IPR017853">
    <property type="entry name" value="GH"/>
</dbReference>
<evidence type="ECO:0000256" key="5">
    <source>
        <dbReference type="ARBA" id="ARBA00023295"/>
    </source>
</evidence>
<proteinExistence type="inferred from homology"/>
<keyword evidence="4" id="KW-0119">Carbohydrate metabolism</keyword>
<dbReference type="Gene3D" id="3.20.20.80">
    <property type="entry name" value="Glycosidases"/>
    <property type="match status" value="1"/>
</dbReference>
<evidence type="ECO:0000256" key="7">
    <source>
        <dbReference type="RuleBase" id="RU004453"/>
    </source>
</evidence>
<accession>A0A2U2B7Y2</accession>
<dbReference type="GO" id="GO:0008061">
    <property type="term" value="F:chitin binding"/>
    <property type="evidence" value="ECO:0007669"/>
    <property type="project" value="InterPro"/>
</dbReference>
<dbReference type="Proteomes" id="UP000244956">
    <property type="component" value="Unassembled WGS sequence"/>
</dbReference>
<comment type="catalytic activity">
    <reaction evidence="1">
        <text>Random endo-hydrolysis of N-acetyl-beta-D-glucosaminide (1-&gt;4)-beta-linkages in chitin and chitodextrins.</text>
        <dbReference type="EC" id="3.2.1.14"/>
    </reaction>
</comment>
<evidence type="ECO:0000313" key="9">
    <source>
        <dbReference type="EMBL" id="PWD99153.1"/>
    </source>
</evidence>
<dbReference type="PANTHER" id="PTHR11177:SF317">
    <property type="entry name" value="CHITINASE 12-RELATED"/>
    <property type="match status" value="1"/>
</dbReference>
<evidence type="ECO:0000256" key="2">
    <source>
        <dbReference type="ARBA" id="ARBA00012729"/>
    </source>
</evidence>
<dbReference type="PANTHER" id="PTHR11177">
    <property type="entry name" value="CHITINASE"/>
    <property type="match status" value="1"/>
</dbReference>
<sequence length="374" mass="42329">MKNIAFLIFAIWTFIACSSSQKPPKRSSKVVIGYLFPGNRLIKEDISASKLTHINYAFANIIDGRMVEGYEADSANFAVLNRLKRKNSALKILVSVGGWGWSGEFSDMALNKESRRHFVESAVDFLLKHNLDGLDIDWEYPGMPGAGNTHRPQDKENFTLLLKECREALDAIDRSKHYLLTIAAAASPVFLETTDMDKAAQYLDFVNLMTYDFAGAWDSIVRHHANLYPSEFYEGGNSVSETVDRFISDGVPADKLVVGVPFYGRGWKKVKKKNSGLGGVGEGLENVNLVYQSILENVLSNKKFEKHWDNSAKAPYLFNEEERVFITYENPKSLGLKCQYIRNTGLKGVMFWEYFDDSKECLLSVINTELHRRD</sequence>
<evidence type="ECO:0000256" key="6">
    <source>
        <dbReference type="RuleBase" id="RU000489"/>
    </source>
</evidence>
<feature type="domain" description="GH18" evidence="8">
    <location>
        <begin position="29"/>
        <end position="373"/>
    </location>
</feature>
<keyword evidence="5 6" id="KW-0326">Glycosidase</keyword>
<dbReference type="GO" id="GO:0006032">
    <property type="term" value="P:chitin catabolic process"/>
    <property type="evidence" value="ECO:0007669"/>
    <property type="project" value="UniProtKB-KW"/>
</dbReference>
<dbReference type="InterPro" id="IPR001223">
    <property type="entry name" value="Glyco_hydro18_cat"/>
</dbReference>
<dbReference type="RefSeq" id="WP_109264555.1">
    <property type="nucleotide sequence ID" value="NZ_QEWP01000008.1"/>
</dbReference>
<dbReference type="Pfam" id="PF00704">
    <property type="entry name" value="Glyco_hydro_18"/>
    <property type="match status" value="1"/>
</dbReference>
<dbReference type="EMBL" id="QEWP01000008">
    <property type="protein sequence ID" value="PWD99153.1"/>
    <property type="molecule type" value="Genomic_DNA"/>
</dbReference>
<reference evidence="9 10" key="1">
    <citation type="submission" date="2018-05" db="EMBL/GenBank/DDBJ databases">
        <title>Marinilabilia rubrum sp. nov., isolated from saltern sediment.</title>
        <authorList>
            <person name="Zhang R."/>
        </authorList>
    </citation>
    <scope>NUCLEOTIDE SEQUENCE [LARGE SCALE GENOMIC DNA]</scope>
    <source>
        <strain evidence="9 10">WTE16</strain>
    </source>
</reference>
<dbReference type="Gene3D" id="3.10.50.10">
    <property type="match status" value="1"/>
</dbReference>
<evidence type="ECO:0000256" key="1">
    <source>
        <dbReference type="ARBA" id="ARBA00000822"/>
    </source>
</evidence>
<dbReference type="GO" id="GO:0008843">
    <property type="term" value="F:endochitinase activity"/>
    <property type="evidence" value="ECO:0007669"/>
    <property type="project" value="UniProtKB-EC"/>
</dbReference>
<dbReference type="InterPro" id="IPR011583">
    <property type="entry name" value="Chitinase_II/V-like_cat"/>
</dbReference>
<dbReference type="AlphaFoldDB" id="A0A2U2B7Y2"/>
<dbReference type="SUPFAM" id="SSF51445">
    <property type="entry name" value="(Trans)glycosidases"/>
    <property type="match status" value="1"/>
</dbReference>
<dbReference type="PROSITE" id="PS51910">
    <property type="entry name" value="GH18_2"/>
    <property type="match status" value="1"/>
</dbReference>
<dbReference type="GO" id="GO:0005975">
    <property type="term" value="P:carbohydrate metabolic process"/>
    <property type="evidence" value="ECO:0007669"/>
    <property type="project" value="InterPro"/>
</dbReference>
<dbReference type="InterPro" id="IPR050314">
    <property type="entry name" value="Glycosyl_Hydrlase_18"/>
</dbReference>
<comment type="similarity">
    <text evidence="7">Belongs to the glycosyl hydrolase 18 family.</text>
</comment>
<evidence type="ECO:0000256" key="3">
    <source>
        <dbReference type="ARBA" id="ARBA00022801"/>
    </source>
</evidence>
<organism evidence="9 10">
    <name type="scientific">Marinilabilia rubra</name>
    <dbReference type="NCBI Taxonomy" id="2162893"/>
    <lineage>
        <taxon>Bacteria</taxon>
        <taxon>Pseudomonadati</taxon>
        <taxon>Bacteroidota</taxon>
        <taxon>Bacteroidia</taxon>
        <taxon>Marinilabiliales</taxon>
        <taxon>Marinilabiliaceae</taxon>
        <taxon>Marinilabilia</taxon>
    </lineage>
</organism>
<dbReference type="OrthoDB" id="9775889at2"/>
<keyword evidence="4" id="KW-0146">Chitin degradation</keyword>
<evidence type="ECO:0000313" key="10">
    <source>
        <dbReference type="Proteomes" id="UP000244956"/>
    </source>
</evidence>
<gene>
    <name evidence="9" type="ORF">DDZ16_11180</name>
</gene>
<dbReference type="PROSITE" id="PS01095">
    <property type="entry name" value="GH18_1"/>
    <property type="match status" value="1"/>
</dbReference>
<evidence type="ECO:0000259" key="8">
    <source>
        <dbReference type="PROSITE" id="PS51910"/>
    </source>
</evidence>
<dbReference type="InterPro" id="IPR029070">
    <property type="entry name" value="Chitinase_insertion_sf"/>
</dbReference>
<dbReference type="SMART" id="SM00636">
    <property type="entry name" value="Glyco_18"/>
    <property type="match status" value="1"/>
</dbReference>
<keyword evidence="4" id="KW-0624">Polysaccharide degradation</keyword>
<comment type="caution">
    <text evidence="9">The sequence shown here is derived from an EMBL/GenBank/DDBJ whole genome shotgun (WGS) entry which is preliminary data.</text>
</comment>
<protein>
    <recommendedName>
        <fullName evidence="2">chitinase</fullName>
        <ecNumber evidence="2">3.2.1.14</ecNumber>
    </recommendedName>
</protein>